<feature type="transmembrane region" description="Helical" evidence="11">
    <location>
        <begin position="164"/>
        <end position="185"/>
    </location>
</feature>
<evidence type="ECO:0000256" key="2">
    <source>
        <dbReference type="ARBA" id="ARBA00006175"/>
    </source>
</evidence>
<dbReference type="GO" id="GO:0015254">
    <property type="term" value="F:glycerol channel activity"/>
    <property type="evidence" value="ECO:0007669"/>
    <property type="project" value="TreeGrafter"/>
</dbReference>
<keyword evidence="8 11" id="KW-0472">Membrane</keyword>
<comment type="similarity">
    <text evidence="2 10">Belongs to the MIP/aquaporin (TC 1.A.8) family.</text>
</comment>
<dbReference type="PRINTS" id="PR00783">
    <property type="entry name" value="MINTRINSICP"/>
</dbReference>
<dbReference type="AlphaFoldDB" id="A0A1W0X1C7"/>
<dbReference type="InterPro" id="IPR023271">
    <property type="entry name" value="Aquaporin-like"/>
</dbReference>
<dbReference type="PANTHER" id="PTHR43829">
    <property type="entry name" value="AQUAPORIN OR AQUAGLYCEROPORIN RELATED"/>
    <property type="match status" value="1"/>
</dbReference>
<feature type="transmembrane region" description="Helical" evidence="11">
    <location>
        <begin position="72"/>
        <end position="97"/>
    </location>
</feature>
<evidence type="ECO:0000313" key="13">
    <source>
        <dbReference type="Proteomes" id="UP000192578"/>
    </source>
</evidence>
<evidence type="ECO:0000256" key="11">
    <source>
        <dbReference type="SAM" id="Phobius"/>
    </source>
</evidence>
<protein>
    <submittedName>
        <fullName evidence="12">Aquaporin-10</fullName>
    </submittedName>
</protein>
<evidence type="ECO:0000256" key="4">
    <source>
        <dbReference type="ARBA" id="ARBA00022475"/>
    </source>
</evidence>
<dbReference type="GO" id="GO:0015250">
    <property type="term" value="F:water channel activity"/>
    <property type="evidence" value="ECO:0007669"/>
    <property type="project" value="TreeGrafter"/>
</dbReference>
<dbReference type="InterPro" id="IPR050363">
    <property type="entry name" value="MIP/Aquaporin"/>
</dbReference>
<sequence length="331" mass="36243">MSRITRHGSHASLAKKDFVVHLLRIENPLVRGTIAEFFSAFVFIFFVLSTQASTLFSGRRGDMLLNAVNNGIAVSIAMFVSGGVTGAFLNPAVTLAWAVIGKLRWTCCIFYSIAQFVGAFAAAAVIYVLYYDALQSFDGGHRELFGSNGTAGLYGTYPADHQTFLSSIINELVGSGILLIAVLSVSDRRNWRPDNGLFPLVNGLIIVALNLAFYGNGGVAMNPARDLSPRLFSYFSGWGEETFSLWNYQWFWIPFAMPYAGAIIGALMYEVLIEFHWSPELSHGNHNESGPPRPDEGALIQEESVTAIQPIHAFGSPVIIKDQGTQIIKSF</sequence>
<keyword evidence="5 10" id="KW-0812">Transmembrane</keyword>
<feature type="transmembrane region" description="Helical" evidence="11">
    <location>
        <begin position="197"/>
        <end position="215"/>
    </location>
</feature>
<evidence type="ECO:0000256" key="9">
    <source>
        <dbReference type="ARBA" id="ARBA00045280"/>
    </source>
</evidence>
<accession>A0A1W0X1C7</accession>
<dbReference type="EMBL" id="MTYJ01000024">
    <property type="protein sequence ID" value="OQV21297.1"/>
    <property type="molecule type" value="Genomic_DNA"/>
</dbReference>
<keyword evidence="6 11" id="KW-1133">Transmembrane helix</keyword>
<dbReference type="InterPro" id="IPR000425">
    <property type="entry name" value="MIP"/>
</dbReference>
<feature type="transmembrane region" description="Helical" evidence="11">
    <location>
        <begin position="109"/>
        <end position="130"/>
    </location>
</feature>
<comment type="subcellular location">
    <subcellularLocation>
        <location evidence="1">Cell membrane</location>
        <topology evidence="1">Multi-pass membrane protein</topology>
    </subcellularLocation>
</comment>
<proteinExistence type="inferred from homology"/>
<dbReference type="PANTHER" id="PTHR43829:SF9">
    <property type="entry name" value="AQUAPORIN-9"/>
    <property type="match status" value="1"/>
</dbReference>
<organism evidence="12 13">
    <name type="scientific">Hypsibius exemplaris</name>
    <name type="common">Freshwater tardigrade</name>
    <dbReference type="NCBI Taxonomy" id="2072580"/>
    <lineage>
        <taxon>Eukaryota</taxon>
        <taxon>Metazoa</taxon>
        <taxon>Ecdysozoa</taxon>
        <taxon>Tardigrada</taxon>
        <taxon>Eutardigrada</taxon>
        <taxon>Parachela</taxon>
        <taxon>Hypsibioidea</taxon>
        <taxon>Hypsibiidae</taxon>
        <taxon>Hypsibius</taxon>
    </lineage>
</organism>
<dbReference type="Pfam" id="PF00230">
    <property type="entry name" value="MIP"/>
    <property type="match status" value="1"/>
</dbReference>
<feature type="transmembrane region" description="Helical" evidence="11">
    <location>
        <begin position="250"/>
        <end position="272"/>
    </location>
</feature>
<gene>
    <name evidence="12" type="ORF">BV898_04781</name>
</gene>
<comment type="caution">
    <text evidence="12">The sequence shown here is derived from an EMBL/GenBank/DDBJ whole genome shotgun (WGS) entry which is preliminary data.</text>
</comment>
<evidence type="ECO:0000256" key="8">
    <source>
        <dbReference type="ARBA" id="ARBA00023136"/>
    </source>
</evidence>
<keyword evidence="3 10" id="KW-0813">Transport</keyword>
<reference evidence="13" key="1">
    <citation type="submission" date="2017-01" db="EMBL/GenBank/DDBJ databases">
        <title>Comparative genomics of anhydrobiosis in the tardigrade Hypsibius dujardini.</title>
        <authorList>
            <person name="Yoshida Y."/>
            <person name="Koutsovoulos G."/>
            <person name="Laetsch D."/>
            <person name="Stevens L."/>
            <person name="Kumar S."/>
            <person name="Horikawa D."/>
            <person name="Ishino K."/>
            <person name="Komine S."/>
            <person name="Tomita M."/>
            <person name="Blaxter M."/>
            <person name="Arakawa K."/>
        </authorList>
    </citation>
    <scope>NUCLEOTIDE SEQUENCE [LARGE SCALE GENOMIC DNA]</scope>
    <source>
        <strain evidence="13">Z151</strain>
    </source>
</reference>
<evidence type="ECO:0000313" key="12">
    <source>
        <dbReference type="EMBL" id="OQV21297.1"/>
    </source>
</evidence>
<evidence type="ECO:0000256" key="3">
    <source>
        <dbReference type="ARBA" id="ARBA00022448"/>
    </source>
</evidence>
<evidence type="ECO:0000256" key="1">
    <source>
        <dbReference type="ARBA" id="ARBA00004651"/>
    </source>
</evidence>
<evidence type="ECO:0000256" key="7">
    <source>
        <dbReference type="ARBA" id="ARBA00023016"/>
    </source>
</evidence>
<keyword evidence="4" id="KW-1003">Cell membrane</keyword>
<dbReference type="SUPFAM" id="SSF81338">
    <property type="entry name" value="Aquaporin-like"/>
    <property type="match status" value="1"/>
</dbReference>
<keyword evidence="7" id="KW-0346">Stress response</keyword>
<dbReference type="Proteomes" id="UP000192578">
    <property type="component" value="Unassembled WGS sequence"/>
</dbReference>
<dbReference type="SMR" id="A0A1W0X1C7"/>
<comment type="function">
    <text evidence="9">Aquaglyceroporin that may modulate the water content and osmolytes during anhydrobiosis.</text>
</comment>
<keyword evidence="13" id="KW-1185">Reference proteome</keyword>
<dbReference type="Gene3D" id="1.20.1080.10">
    <property type="entry name" value="Glycerol uptake facilitator protein"/>
    <property type="match status" value="1"/>
</dbReference>
<dbReference type="GO" id="GO:0005886">
    <property type="term" value="C:plasma membrane"/>
    <property type="evidence" value="ECO:0007669"/>
    <property type="project" value="UniProtKB-SubCell"/>
</dbReference>
<evidence type="ECO:0000256" key="6">
    <source>
        <dbReference type="ARBA" id="ARBA00022989"/>
    </source>
</evidence>
<dbReference type="OrthoDB" id="3222at2759"/>
<name>A0A1W0X1C7_HYPEX</name>
<evidence type="ECO:0000256" key="10">
    <source>
        <dbReference type="RuleBase" id="RU000477"/>
    </source>
</evidence>
<evidence type="ECO:0000256" key="5">
    <source>
        <dbReference type="ARBA" id="ARBA00022692"/>
    </source>
</evidence>
<feature type="transmembrane region" description="Helical" evidence="11">
    <location>
        <begin position="34"/>
        <end position="52"/>
    </location>
</feature>